<evidence type="ECO:0000256" key="2">
    <source>
        <dbReference type="SAM" id="MobiDB-lite"/>
    </source>
</evidence>
<dbReference type="WBParaSite" id="maker-uti_cns_0003422-snap-gene-0.4-mRNA-1">
    <property type="protein sequence ID" value="maker-uti_cns_0003422-snap-gene-0.4-mRNA-1"/>
    <property type="gene ID" value="maker-uti_cns_0003422-snap-gene-0.4"/>
</dbReference>
<protein>
    <submittedName>
        <fullName evidence="4 5">G protein pathway suppressor 2</fullName>
    </submittedName>
</protein>
<name>A0A1I8H530_9PLAT</name>
<dbReference type="WBParaSite" id="maker-uti_cns_0004310-snap-gene-0.4-mRNA-1">
    <property type="protein sequence ID" value="maker-uti_cns_0004310-snap-gene-0.4-mRNA-1"/>
    <property type="gene ID" value="maker-uti_cns_0004310-snap-gene-0.4"/>
</dbReference>
<dbReference type="Pfam" id="PF15991">
    <property type="entry name" value="G_path_suppress"/>
    <property type="match status" value="1"/>
</dbReference>
<dbReference type="GO" id="GO:0003712">
    <property type="term" value="F:transcription coregulator activity"/>
    <property type="evidence" value="ECO:0007669"/>
    <property type="project" value="TreeGrafter"/>
</dbReference>
<dbReference type="GO" id="GO:0006357">
    <property type="term" value="P:regulation of transcription by RNA polymerase II"/>
    <property type="evidence" value="ECO:0007669"/>
    <property type="project" value="TreeGrafter"/>
</dbReference>
<evidence type="ECO:0000313" key="5">
    <source>
        <dbReference type="WBParaSite" id="maker-uti_cns_0004310-snap-gene-0.4-mRNA-1"/>
    </source>
</evidence>
<dbReference type="GO" id="GO:0005667">
    <property type="term" value="C:transcription regulator complex"/>
    <property type="evidence" value="ECO:0007669"/>
    <property type="project" value="TreeGrafter"/>
</dbReference>
<evidence type="ECO:0000313" key="3">
    <source>
        <dbReference type="Proteomes" id="UP000095280"/>
    </source>
</evidence>
<dbReference type="InterPro" id="IPR026094">
    <property type="entry name" value="GPS2"/>
</dbReference>
<dbReference type="PANTHER" id="PTHR22654:SF2">
    <property type="entry name" value="G PROTEIN PATHWAY SUPPRESSOR 2"/>
    <property type="match status" value="1"/>
</dbReference>
<proteinExistence type="predicted"/>
<feature type="compositionally biased region" description="Low complexity" evidence="2">
    <location>
        <begin position="119"/>
        <end position="128"/>
    </location>
</feature>
<reference evidence="4 5" key="1">
    <citation type="submission" date="2016-11" db="UniProtKB">
        <authorList>
            <consortium name="WormBaseParasite"/>
        </authorList>
    </citation>
    <scope>IDENTIFICATION</scope>
</reference>
<dbReference type="Proteomes" id="UP000095280">
    <property type="component" value="Unplaced"/>
</dbReference>
<sequence length="244" mass="28227">DSKFYFQIEMPLMYDRPKMSQAMYQSLKRHIVRQRKKDADMKMLDATNQRLRAEREELRRQTLQSLRKTKDEVERLQGRLEKLRKEKSKLFSRFKEVFAEESVQKERQKEVQSHLPHLQQQFQQQQQQTSLYLQDMRHSQPPPASSSTRLGKRAARSPSPVAGVRQAKAAANTAVFSQQHSSALKSATTGHLQHPLSASYRGSITTGQSAQQMQFQMQQQPQQRHYGAPAYPPGYGGDGFKHPF</sequence>
<evidence type="ECO:0000256" key="1">
    <source>
        <dbReference type="SAM" id="Coils"/>
    </source>
</evidence>
<keyword evidence="1" id="KW-0175">Coiled coil</keyword>
<feature type="region of interest" description="Disordered" evidence="2">
    <location>
        <begin position="204"/>
        <end position="244"/>
    </location>
</feature>
<feature type="coiled-coil region" evidence="1">
    <location>
        <begin position="36"/>
        <end position="93"/>
    </location>
</feature>
<keyword evidence="3" id="KW-1185">Reference proteome</keyword>
<dbReference type="PANTHER" id="PTHR22654">
    <property type="entry name" value="G PROTEIN PATHWAY SUPPRESSOR 2"/>
    <property type="match status" value="1"/>
</dbReference>
<evidence type="ECO:0000313" key="4">
    <source>
        <dbReference type="WBParaSite" id="maker-uti_cns_0003422-snap-gene-0.4-mRNA-1"/>
    </source>
</evidence>
<feature type="compositionally biased region" description="Low complexity" evidence="2">
    <location>
        <begin position="208"/>
        <end position="229"/>
    </location>
</feature>
<dbReference type="AlphaFoldDB" id="A0A1I8H530"/>
<organism evidence="3 5">
    <name type="scientific">Macrostomum lignano</name>
    <dbReference type="NCBI Taxonomy" id="282301"/>
    <lineage>
        <taxon>Eukaryota</taxon>
        <taxon>Metazoa</taxon>
        <taxon>Spiralia</taxon>
        <taxon>Lophotrochozoa</taxon>
        <taxon>Platyhelminthes</taxon>
        <taxon>Rhabditophora</taxon>
        <taxon>Macrostomorpha</taxon>
        <taxon>Macrostomida</taxon>
        <taxon>Macrostomidae</taxon>
        <taxon>Macrostomum</taxon>
    </lineage>
</organism>
<accession>A0A1I8H530</accession>
<feature type="region of interest" description="Disordered" evidence="2">
    <location>
        <begin position="108"/>
        <end position="166"/>
    </location>
</feature>